<dbReference type="AlphaFoldDB" id="A0A8H8P4N4"/>
<dbReference type="InterPro" id="IPR010987">
    <property type="entry name" value="Glutathione-S-Trfase_C-like"/>
</dbReference>
<dbReference type="Gene3D" id="1.20.1050.10">
    <property type="match status" value="1"/>
</dbReference>
<reference evidence="2" key="1">
    <citation type="submission" date="2020-05" db="EMBL/GenBank/DDBJ databases">
        <title>Evolutionary and genomic comparisons of hybrid uninucleate and nonhybrid Rhizoctonia fungi.</title>
        <authorList>
            <person name="Li C."/>
            <person name="Chen X."/>
        </authorList>
    </citation>
    <scope>NUCLEOTIDE SEQUENCE</scope>
    <source>
        <strain evidence="2">AG-1 IA</strain>
    </source>
</reference>
<dbReference type="PROSITE" id="PS50405">
    <property type="entry name" value="GST_CTER"/>
    <property type="match status" value="1"/>
</dbReference>
<evidence type="ECO:0000313" key="2">
    <source>
        <dbReference type="EMBL" id="QRW25459.1"/>
    </source>
</evidence>
<evidence type="ECO:0000259" key="1">
    <source>
        <dbReference type="PROSITE" id="PS50405"/>
    </source>
</evidence>
<dbReference type="RefSeq" id="XP_043185696.1">
    <property type="nucleotide sequence ID" value="XM_043327224.1"/>
</dbReference>
<dbReference type="KEGG" id="rsx:RhiXN_07408"/>
<dbReference type="Pfam" id="PF14497">
    <property type="entry name" value="GST_C_3"/>
    <property type="match status" value="1"/>
</dbReference>
<dbReference type="SUPFAM" id="SSF47616">
    <property type="entry name" value="GST C-terminal domain-like"/>
    <property type="match status" value="1"/>
</dbReference>
<dbReference type="InterPro" id="IPR036282">
    <property type="entry name" value="Glutathione-S-Trfase_C_sf"/>
</dbReference>
<dbReference type="GO" id="GO:0016740">
    <property type="term" value="F:transferase activity"/>
    <property type="evidence" value="ECO:0007669"/>
    <property type="project" value="UniProtKB-KW"/>
</dbReference>
<accession>A0A8H8P4N4</accession>
<keyword evidence="2" id="KW-0808">Transferase</keyword>
<dbReference type="InterPro" id="IPR004046">
    <property type="entry name" value="GST_C"/>
</dbReference>
<gene>
    <name evidence="2" type="ORF">RhiXN_07408</name>
</gene>
<feature type="domain" description="GST C-terminal" evidence="1">
    <location>
        <begin position="5"/>
        <end position="141"/>
    </location>
</feature>
<dbReference type="GeneID" id="67029687"/>
<organism evidence="2 3">
    <name type="scientific">Rhizoctonia solani</name>
    <dbReference type="NCBI Taxonomy" id="456999"/>
    <lineage>
        <taxon>Eukaryota</taxon>
        <taxon>Fungi</taxon>
        <taxon>Dikarya</taxon>
        <taxon>Basidiomycota</taxon>
        <taxon>Agaricomycotina</taxon>
        <taxon>Agaricomycetes</taxon>
        <taxon>Cantharellales</taxon>
        <taxon>Ceratobasidiaceae</taxon>
        <taxon>Rhizoctonia</taxon>
    </lineage>
</organism>
<proteinExistence type="predicted"/>
<evidence type="ECO:0000313" key="3">
    <source>
        <dbReference type="Proteomes" id="UP000650533"/>
    </source>
</evidence>
<dbReference type="EMBL" id="CP059670">
    <property type="protein sequence ID" value="QRW25459.1"/>
    <property type="molecule type" value="Genomic_DNA"/>
</dbReference>
<dbReference type="Gene3D" id="3.40.30.10">
    <property type="entry name" value="Glutaredoxin"/>
    <property type="match status" value="1"/>
</dbReference>
<dbReference type="Proteomes" id="UP000650533">
    <property type="component" value="Chromosome 13"/>
</dbReference>
<protein>
    <submittedName>
        <fullName evidence="2">Glutathione S-transferase</fullName>
    </submittedName>
</protein>
<name>A0A8H8P4N4_9AGAM</name>
<sequence length="327" mass="36954">MMGKNDLERYYVDAINDIASDWRTKFIDSAFQSTDAGVGPKATQDDLKHHKSFIGPKFASALNAHLSANPLSSRGPFVLGKDITYADFVIFQIAHDEDWLGLDTNPRLNELVQAMKARPRLVEYFKSDRYYNYEFSPVPPRLPACYGLIKNFHEDRQESREDVPNLAVLTEAKHTSVDAEADHLWEPLNSLNSYKWRQTCARWGVVPEEMYSAAPGPAAAATALGCTSAAPLLHKSVRMSLKGARRALLFLATPRTCNLDKVYASESNALWSKMAPFSQWPRFDSRFMEIYQDSKLVKRNENLAGTRTEDGLQQKPSRSAISIEEWI</sequence>